<feature type="domain" description="OVATE" evidence="8">
    <location>
        <begin position="228"/>
        <end position="287"/>
    </location>
</feature>
<dbReference type="NCBIfam" id="TIGR01568">
    <property type="entry name" value="A_thal_3678"/>
    <property type="match status" value="1"/>
</dbReference>
<protein>
    <recommendedName>
        <fullName evidence="6">Transcription repressor</fullName>
    </recommendedName>
    <alternativeName>
        <fullName evidence="6">Ovate family protein</fullName>
    </alternativeName>
</protein>
<evidence type="ECO:0000256" key="4">
    <source>
        <dbReference type="ARBA" id="ARBA00023163"/>
    </source>
</evidence>
<comment type="caution">
    <text evidence="9">The sequence shown here is derived from an EMBL/GenBank/DDBJ whole genome shotgun (WGS) entry which is preliminary data.</text>
</comment>
<organism evidence="9 10">
    <name type="scientific">Acorus calamus</name>
    <name type="common">Sweet flag</name>
    <dbReference type="NCBI Taxonomy" id="4465"/>
    <lineage>
        <taxon>Eukaryota</taxon>
        <taxon>Viridiplantae</taxon>
        <taxon>Streptophyta</taxon>
        <taxon>Embryophyta</taxon>
        <taxon>Tracheophyta</taxon>
        <taxon>Spermatophyta</taxon>
        <taxon>Magnoliopsida</taxon>
        <taxon>Liliopsida</taxon>
        <taxon>Acoraceae</taxon>
        <taxon>Acorus</taxon>
    </lineage>
</organism>
<dbReference type="AlphaFoldDB" id="A0AAV9C6T5"/>
<keyword evidence="5 6" id="KW-0539">Nucleus</keyword>
<dbReference type="PANTHER" id="PTHR33057:SF151">
    <property type="entry name" value="TRANSCRIPTION REPRESSOR OFP1"/>
    <property type="match status" value="1"/>
</dbReference>
<feature type="region of interest" description="Disordered" evidence="7">
    <location>
        <begin position="65"/>
        <end position="98"/>
    </location>
</feature>
<feature type="region of interest" description="Disordered" evidence="7">
    <location>
        <begin position="147"/>
        <end position="187"/>
    </location>
</feature>
<evidence type="ECO:0000313" key="10">
    <source>
        <dbReference type="Proteomes" id="UP001180020"/>
    </source>
</evidence>
<dbReference type="InterPro" id="IPR038933">
    <property type="entry name" value="Ovate"/>
</dbReference>
<evidence type="ECO:0000256" key="6">
    <source>
        <dbReference type="RuleBase" id="RU367028"/>
    </source>
</evidence>
<dbReference type="InterPro" id="IPR006458">
    <property type="entry name" value="Ovate_C"/>
</dbReference>
<evidence type="ECO:0000256" key="5">
    <source>
        <dbReference type="ARBA" id="ARBA00023242"/>
    </source>
</evidence>
<feature type="compositionally biased region" description="Basic residues" evidence="7">
    <location>
        <begin position="76"/>
        <end position="86"/>
    </location>
</feature>
<dbReference type="GO" id="GO:0003677">
    <property type="term" value="F:DNA binding"/>
    <property type="evidence" value="ECO:0007669"/>
    <property type="project" value="InterPro"/>
</dbReference>
<evidence type="ECO:0000259" key="8">
    <source>
        <dbReference type="PROSITE" id="PS51754"/>
    </source>
</evidence>
<evidence type="ECO:0000256" key="1">
    <source>
        <dbReference type="ARBA" id="ARBA00004123"/>
    </source>
</evidence>
<keyword evidence="10" id="KW-1185">Reference proteome</keyword>
<dbReference type="PANTHER" id="PTHR33057">
    <property type="entry name" value="TRANSCRIPTION REPRESSOR OFP7-RELATED"/>
    <property type="match status" value="1"/>
</dbReference>
<dbReference type="GO" id="GO:0045892">
    <property type="term" value="P:negative regulation of DNA-templated transcription"/>
    <property type="evidence" value="ECO:0007669"/>
    <property type="project" value="UniProtKB-UniRule"/>
</dbReference>
<evidence type="ECO:0000256" key="7">
    <source>
        <dbReference type="SAM" id="MobiDB-lite"/>
    </source>
</evidence>
<accession>A0AAV9C6T5</accession>
<evidence type="ECO:0000256" key="3">
    <source>
        <dbReference type="ARBA" id="ARBA00023015"/>
    </source>
</evidence>
<reference evidence="9" key="2">
    <citation type="submission" date="2023-06" db="EMBL/GenBank/DDBJ databases">
        <authorList>
            <person name="Ma L."/>
            <person name="Liu K.-W."/>
            <person name="Li Z."/>
            <person name="Hsiao Y.-Y."/>
            <person name="Qi Y."/>
            <person name="Fu T."/>
            <person name="Tang G."/>
            <person name="Zhang D."/>
            <person name="Sun W.-H."/>
            <person name="Liu D.-K."/>
            <person name="Li Y."/>
            <person name="Chen G.-Z."/>
            <person name="Liu X.-D."/>
            <person name="Liao X.-Y."/>
            <person name="Jiang Y.-T."/>
            <person name="Yu X."/>
            <person name="Hao Y."/>
            <person name="Huang J."/>
            <person name="Zhao X.-W."/>
            <person name="Ke S."/>
            <person name="Chen Y.-Y."/>
            <person name="Wu W.-L."/>
            <person name="Hsu J.-L."/>
            <person name="Lin Y.-F."/>
            <person name="Huang M.-D."/>
            <person name="Li C.-Y."/>
            <person name="Huang L."/>
            <person name="Wang Z.-W."/>
            <person name="Zhao X."/>
            <person name="Zhong W.-Y."/>
            <person name="Peng D.-H."/>
            <person name="Ahmad S."/>
            <person name="Lan S."/>
            <person name="Zhang J.-S."/>
            <person name="Tsai W.-C."/>
            <person name="Van De Peer Y."/>
            <person name="Liu Z.-J."/>
        </authorList>
    </citation>
    <scope>NUCLEOTIDE SEQUENCE</scope>
    <source>
        <strain evidence="9">CP</strain>
        <tissue evidence="9">Leaves</tissue>
    </source>
</reference>
<sequence>MGKHRFRFSDMIPNSWIYKLKYITTTTKNNPSYSHPTTTTKPPLPSTPKPLFSPHRSSYYYSAAAASHVAADPPRRSKRRSRRRSTSKSSSSTTTTTTVATVSAGCSCKAVWAADADADAADFDPLSPPLIRADERLLPPPDDYEGYDHDHVWRRPGTGLRPISTRPTSERSDLCKTQTSKGSFGAAPVRSPALGMRLRAVAASPRVRVQHRRSSATARRRRSEGFAVVKASTDPQRDFRESMVEMIVENNMRDSKDLEELLACYLSLNSDEYHDVIVKVFEQIWFDLTDIRS</sequence>
<comment type="function">
    <text evidence="6">Transcriptional repressor that regulates multiple aspects of plant growth and development.</text>
</comment>
<proteinExistence type="predicted"/>
<gene>
    <name evidence="9" type="ORF">QJS10_CPB21g01567</name>
</gene>
<keyword evidence="4 6" id="KW-0804">Transcription</keyword>
<keyword evidence="2 6" id="KW-0678">Repressor</keyword>
<feature type="region of interest" description="Disordered" evidence="7">
    <location>
        <begin position="29"/>
        <end position="49"/>
    </location>
</feature>
<reference evidence="9" key="1">
    <citation type="journal article" date="2023" name="Nat. Commun.">
        <title>Diploid and tetraploid genomes of Acorus and the evolution of monocots.</title>
        <authorList>
            <person name="Ma L."/>
            <person name="Liu K.W."/>
            <person name="Li Z."/>
            <person name="Hsiao Y.Y."/>
            <person name="Qi Y."/>
            <person name="Fu T."/>
            <person name="Tang G.D."/>
            <person name="Zhang D."/>
            <person name="Sun W.H."/>
            <person name="Liu D.K."/>
            <person name="Li Y."/>
            <person name="Chen G.Z."/>
            <person name="Liu X.D."/>
            <person name="Liao X.Y."/>
            <person name="Jiang Y.T."/>
            <person name="Yu X."/>
            <person name="Hao Y."/>
            <person name="Huang J."/>
            <person name="Zhao X.W."/>
            <person name="Ke S."/>
            <person name="Chen Y.Y."/>
            <person name="Wu W.L."/>
            <person name="Hsu J.L."/>
            <person name="Lin Y.F."/>
            <person name="Huang M.D."/>
            <person name="Li C.Y."/>
            <person name="Huang L."/>
            <person name="Wang Z.W."/>
            <person name="Zhao X."/>
            <person name="Zhong W.Y."/>
            <person name="Peng D.H."/>
            <person name="Ahmad S."/>
            <person name="Lan S."/>
            <person name="Zhang J.S."/>
            <person name="Tsai W.C."/>
            <person name="Van de Peer Y."/>
            <person name="Liu Z.J."/>
        </authorList>
    </citation>
    <scope>NUCLEOTIDE SEQUENCE</scope>
    <source>
        <strain evidence="9">CP</strain>
    </source>
</reference>
<feature type="compositionally biased region" description="Low complexity" evidence="7">
    <location>
        <begin position="87"/>
        <end position="98"/>
    </location>
</feature>
<dbReference type="Pfam" id="PF13724">
    <property type="entry name" value="DNA_binding_2"/>
    <property type="match status" value="1"/>
</dbReference>
<dbReference type="Proteomes" id="UP001180020">
    <property type="component" value="Unassembled WGS sequence"/>
</dbReference>
<evidence type="ECO:0000256" key="2">
    <source>
        <dbReference type="ARBA" id="ARBA00022491"/>
    </source>
</evidence>
<dbReference type="PROSITE" id="PS51754">
    <property type="entry name" value="OVATE"/>
    <property type="match status" value="1"/>
</dbReference>
<name>A0AAV9C6T5_ACOCL</name>
<evidence type="ECO:0000313" key="9">
    <source>
        <dbReference type="EMBL" id="KAK1284131.1"/>
    </source>
</evidence>
<keyword evidence="3 6" id="KW-0805">Transcription regulation</keyword>
<comment type="subcellular location">
    <subcellularLocation>
        <location evidence="1 6">Nucleus</location>
    </subcellularLocation>
</comment>
<dbReference type="Pfam" id="PF04844">
    <property type="entry name" value="Ovate"/>
    <property type="match status" value="1"/>
</dbReference>
<dbReference type="GO" id="GO:0005634">
    <property type="term" value="C:nucleus"/>
    <property type="evidence" value="ECO:0007669"/>
    <property type="project" value="UniProtKB-SubCell"/>
</dbReference>
<dbReference type="InterPro" id="IPR025830">
    <property type="entry name" value="DNA_bnd_dom_ovate"/>
</dbReference>
<dbReference type="EMBL" id="JAUJYO010000021">
    <property type="protein sequence ID" value="KAK1284131.1"/>
    <property type="molecule type" value="Genomic_DNA"/>
</dbReference>